<dbReference type="STRING" id="7260.B4MIZ3"/>
<comment type="subcellular location">
    <subcellularLocation>
        <location evidence="1">Nucleus</location>
    </subcellularLocation>
</comment>
<name>B4MIZ3_DROWI</name>
<dbReference type="Proteomes" id="UP000007798">
    <property type="component" value="Unassembled WGS sequence"/>
</dbReference>
<dbReference type="eggNOG" id="KOG4547">
    <property type="taxonomic scope" value="Eukaryota"/>
</dbReference>
<dbReference type="HOGENOM" id="CLU_429128_0_0_1"/>
<organism evidence="4 5">
    <name type="scientific">Drosophila willistoni</name>
    <name type="common">Fruit fly</name>
    <dbReference type="NCBI Taxonomy" id="7260"/>
    <lineage>
        <taxon>Eukaryota</taxon>
        <taxon>Metazoa</taxon>
        <taxon>Ecdysozoa</taxon>
        <taxon>Arthropoda</taxon>
        <taxon>Hexapoda</taxon>
        <taxon>Insecta</taxon>
        <taxon>Pterygota</taxon>
        <taxon>Neoptera</taxon>
        <taxon>Endopterygota</taxon>
        <taxon>Diptera</taxon>
        <taxon>Brachycera</taxon>
        <taxon>Muscomorpha</taxon>
        <taxon>Ephydroidea</taxon>
        <taxon>Drosophilidae</taxon>
        <taxon>Drosophila</taxon>
        <taxon>Sophophora</taxon>
    </lineage>
</organism>
<reference evidence="4 5" key="1">
    <citation type="journal article" date="2007" name="Nature">
        <title>Evolution of genes and genomes on the Drosophila phylogeny.</title>
        <authorList>
            <consortium name="Drosophila 12 Genomes Consortium"/>
            <person name="Clark A.G."/>
            <person name="Eisen M.B."/>
            <person name="Smith D.R."/>
            <person name="Bergman C.M."/>
            <person name="Oliver B."/>
            <person name="Markow T.A."/>
            <person name="Kaufman T.C."/>
            <person name="Kellis M."/>
            <person name="Gelbart W."/>
            <person name="Iyer V.N."/>
            <person name="Pollard D.A."/>
            <person name="Sackton T.B."/>
            <person name="Larracuente A.M."/>
            <person name="Singh N.D."/>
            <person name="Abad J.P."/>
            <person name="Abt D.N."/>
            <person name="Adryan B."/>
            <person name="Aguade M."/>
            <person name="Akashi H."/>
            <person name="Anderson W.W."/>
            <person name="Aquadro C.F."/>
            <person name="Ardell D.H."/>
            <person name="Arguello R."/>
            <person name="Artieri C.G."/>
            <person name="Barbash D.A."/>
            <person name="Barker D."/>
            <person name="Barsanti P."/>
            <person name="Batterham P."/>
            <person name="Batzoglou S."/>
            <person name="Begun D."/>
            <person name="Bhutkar A."/>
            <person name="Blanco E."/>
            <person name="Bosak S.A."/>
            <person name="Bradley R.K."/>
            <person name="Brand A.D."/>
            <person name="Brent M.R."/>
            <person name="Brooks A.N."/>
            <person name="Brown R.H."/>
            <person name="Butlin R.K."/>
            <person name="Caggese C."/>
            <person name="Calvi B.R."/>
            <person name="Bernardo de Carvalho A."/>
            <person name="Caspi A."/>
            <person name="Castrezana S."/>
            <person name="Celniker S.E."/>
            <person name="Chang J.L."/>
            <person name="Chapple C."/>
            <person name="Chatterji S."/>
            <person name="Chinwalla A."/>
            <person name="Civetta A."/>
            <person name="Clifton S.W."/>
            <person name="Comeron J.M."/>
            <person name="Costello J.C."/>
            <person name="Coyne J.A."/>
            <person name="Daub J."/>
            <person name="David R.G."/>
            <person name="Delcher A.L."/>
            <person name="Delehaunty K."/>
            <person name="Do C.B."/>
            <person name="Ebling H."/>
            <person name="Edwards K."/>
            <person name="Eickbush T."/>
            <person name="Evans J.D."/>
            <person name="Filipski A."/>
            <person name="Findeiss S."/>
            <person name="Freyhult E."/>
            <person name="Fulton L."/>
            <person name="Fulton R."/>
            <person name="Garcia A.C."/>
            <person name="Gardiner A."/>
            <person name="Garfield D.A."/>
            <person name="Garvin B.E."/>
            <person name="Gibson G."/>
            <person name="Gilbert D."/>
            <person name="Gnerre S."/>
            <person name="Godfrey J."/>
            <person name="Good R."/>
            <person name="Gotea V."/>
            <person name="Gravely B."/>
            <person name="Greenberg A.J."/>
            <person name="Griffiths-Jones S."/>
            <person name="Gross S."/>
            <person name="Guigo R."/>
            <person name="Gustafson E.A."/>
            <person name="Haerty W."/>
            <person name="Hahn M.W."/>
            <person name="Halligan D.L."/>
            <person name="Halpern A.L."/>
            <person name="Halter G.M."/>
            <person name="Han M.V."/>
            <person name="Heger A."/>
            <person name="Hillier L."/>
            <person name="Hinrichs A.S."/>
            <person name="Holmes I."/>
            <person name="Hoskins R.A."/>
            <person name="Hubisz M.J."/>
            <person name="Hultmark D."/>
            <person name="Huntley M.A."/>
            <person name="Jaffe D.B."/>
            <person name="Jagadeeshan S."/>
            <person name="Jeck W.R."/>
            <person name="Johnson J."/>
            <person name="Jones C.D."/>
            <person name="Jordan W.C."/>
            <person name="Karpen G.H."/>
            <person name="Kataoka E."/>
            <person name="Keightley P.D."/>
            <person name="Kheradpour P."/>
            <person name="Kirkness E.F."/>
            <person name="Koerich L.B."/>
            <person name="Kristiansen K."/>
            <person name="Kudrna D."/>
            <person name="Kulathinal R.J."/>
            <person name="Kumar S."/>
            <person name="Kwok R."/>
            <person name="Lander E."/>
            <person name="Langley C.H."/>
            <person name="Lapoint R."/>
            <person name="Lazzaro B.P."/>
            <person name="Lee S.J."/>
            <person name="Levesque L."/>
            <person name="Li R."/>
            <person name="Lin C.F."/>
            <person name="Lin M.F."/>
            <person name="Lindblad-Toh K."/>
            <person name="Llopart A."/>
            <person name="Long M."/>
            <person name="Low L."/>
            <person name="Lozovsky E."/>
            <person name="Lu J."/>
            <person name="Luo M."/>
            <person name="Machado C.A."/>
            <person name="Makalowski W."/>
            <person name="Marzo M."/>
            <person name="Matsuda M."/>
            <person name="Matzkin L."/>
            <person name="McAllister B."/>
            <person name="McBride C.S."/>
            <person name="McKernan B."/>
            <person name="McKernan K."/>
            <person name="Mendez-Lago M."/>
            <person name="Minx P."/>
            <person name="Mollenhauer M.U."/>
            <person name="Montooth K."/>
            <person name="Mount S.M."/>
            <person name="Mu X."/>
            <person name="Myers E."/>
            <person name="Negre B."/>
            <person name="Newfeld S."/>
            <person name="Nielsen R."/>
            <person name="Noor M.A."/>
            <person name="O'Grady P."/>
            <person name="Pachter L."/>
            <person name="Papaceit M."/>
            <person name="Parisi M.J."/>
            <person name="Parisi M."/>
            <person name="Parts L."/>
            <person name="Pedersen J.S."/>
            <person name="Pesole G."/>
            <person name="Phillippy A.M."/>
            <person name="Ponting C.P."/>
            <person name="Pop M."/>
            <person name="Porcelli D."/>
            <person name="Powell J.R."/>
            <person name="Prohaska S."/>
            <person name="Pruitt K."/>
            <person name="Puig M."/>
            <person name="Quesneville H."/>
            <person name="Ram K.R."/>
            <person name="Rand D."/>
            <person name="Rasmussen M.D."/>
            <person name="Reed L.K."/>
            <person name="Reenan R."/>
            <person name="Reily A."/>
            <person name="Remington K.A."/>
            <person name="Rieger T.T."/>
            <person name="Ritchie M.G."/>
            <person name="Robin C."/>
            <person name="Rogers Y.H."/>
            <person name="Rohde C."/>
            <person name="Rozas J."/>
            <person name="Rubenfield M.J."/>
            <person name="Ruiz A."/>
            <person name="Russo S."/>
            <person name="Salzberg S.L."/>
            <person name="Sanchez-Gracia A."/>
            <person name="Saranga D.J."/>
            <person name="Sato H."/>
            <person name="Schaeffer S.W."/>
            <person name="Schatz M.C."/>
            <person name="Schlenke T."/>
            <person name="Schwartz R."/>
            <person name="Segarra C."/>
            <person name="Singh R.S."/>
            <person name="Sirot L."/>
            <person name="Sirota M."/>
            <person name="Sisneros N.B."/>
            <person name="Smith C.D."/>
            <person name="Smith T.F."/>
            <person name="Spieth J."/>
            <person name="Stage D.E."/>
            <person name="Stark A."/>
            <person name="Stephan W."/>
            <person name="Strausberg R.L."/>
            <person name="Strempel S."/>
            <person name="Sturgill D."/>
            <person name="Sutton G."/>
            <person name="Sutton G.G."/>
            <person name="Tao W."/>
            <person name="Teichmann S."/>
            <person name="Tobari Y.N."/>
            <person name="Tomimura Y."/>
            <person name="Tsolas J.M."/>
            <person name="Valente V.L."/>
            <person name="Venter E."/>
            <person name="Venter J.C."/>
            <person name="Vicario S."/>
            <person name="Vieira F.G."/>
            <person name="Vilella A.J."/>
            <person name="Villasante A."/>
            <person name="Walenz B."/>
            <person name="Wang J."/>
            <person name="Wasserman M."/>
            <person name="Watts T."/>
            <person name="Wilson D."/>
            <person name="Wilson R.K."/>
            <person name="Wing R.A."/>
            <person name="Wolfner M.F."/>
            <person name="Wong A."/>
            <person name="Wong G.K."/>
            <person name="Wu C.I."/>
            <person name="Wu G."/>
            <person name="Yamamoto D."/>
            <person name="Yang H.P."/>
            <person name="Yang S.P."/>
            <person name="Yorke J.A."/>
            <person name="Yoshida K."/>
            <person name="Zdobnov E."/>
            <person name="Zhang P."/>
            <person name="Zhang Y."/>
            <person name="Zimin A.V."/>
            <person name="Baldwin J."/>
            <person name="Abdouelleil A."/>
            <person name="Abdulkadir J."/>
            <person name="Abebe A."/>
            <person name="Abera B."/>
            <person name="Abreu J."/>
            <person name="Acer S.C."/>
            <person name="Aftuck L."/>
            <person name="Alexander A."/>
            <person name="An P."/>
            <person name="Anderson E."/>
            <person name="Anderson S."/>
            <person name="Arachi H."/>
            <person name="Azer M."/>
            <person name="Bachantsang P."/>
            <person name="Barry A."/>
            <person name="Bayul T."/>
            <person name="Berlin A."/>
            <person name="Bessette D."/>
            <person name="Bloom T."/>
            <person name="Blye J."/>
            <person name="Boguslavskiy L."/>
            <person name="Bonnet C."/>
            <person name="Boukhgalter B."/>
            <person name="Bourzgui I."/>
            <person name="Brown A."/>
            <person name="Cahill P."/>
            <person name="Channer S."/>
            <person name="Cheshatsang Y."/>
            <person name="Chuda L."/>
            <person name="Citroen M."/>
            <person name="Collymore A."/>
            <person name="Cooke P."/>
            <person name="Costello M."/>
            <person name="D'Aco K."/>
            <person name="Daza R."/>
            <person name="De Haan G."/>
            <person name="DeGray S."/>
            <person name="DeMaso C."/>
            <person name="Dhargay N."/>
            <person name="Dooley K."/>
            <person name="Dooley E."/>
            <person name="Doricent M."/>
            <person name="Dorje P."/>
            <person name="Dorjee K."/>
            <person name="Dupes A."/>
            <person name="Elong R."/>
            <person name="Falk J."/>
            <person name="Farina A."/>
            <person name="Faro S."/>
            <person name="Ferguson D."/>
            <person name="Fisher S."/>
            <person name="Foley C.D."/>
            <person name="Franke A."/>
            <person name="Friedrich D."/>
            <person name="Gadbois L."/>
            <person name="Gearin G."/>
            <person name="Gearin C.R."/>
            <person name="Giannoukos G."/>
            <person name="Goode T."/>
            <person name="Graham J."/>
            <person name="Grandbois E."/>
            <person name="Grewal S."/>
            <person name="Gyaltsen K."/>
            <person name="Hafez N."/>
            <person name="Hagos B."/>
            <person name="Hall J."/>
            <person name="Henson C."/>
            <person name="Hollinger A."/>
            <person name="Honan T."/>
            <person name="Huard M.D."/>
            <person name="Hughes L."/>
            <person name="Hurhula B."/>
            <person name="Husby M.E."/>
            <person name="Kamat A."/>
            <person name="Kanga B."/>
            <person name="Kashin S."/>
            <person name="Khazanovich D."/>
            <person name="Kisner P."/>
            <person name="Lance K."/>
            <person name="Lara M."/>
            <person name="Lee W."/>
            <person name="Lennon N."/>
            <person name="Letendre F."/>
            <person name="LeVine R."/>
            <person name="Lipovsky A."/>
            <person name="Liu X."/>
            <person name="Liu J."/>
            <person name="Liu S."/>
            <person name="Lokyitsang T."/>
            <person name="Lokyitsang Y."/>
            <person name="Lubonja R."/>
            <person name="Lui A."/>
            <person name="MacDonald P."/>
            <person name="Magnisalis V."/>
            <person name="Maru K."/>
            <person name="Matthews C."/>
            <person name="McCusker W."/>
            <person name="McDonough S."/>
            <person name="Mehta T."/>
            <person name="Meldrim J."/>
            <person name="Meneus L."/>
            <person name="Mihai O."/>
            <person name="Mihalev A."/>
            <person name="Mihova T."/>
            <person name="Mittelman R."/>
            <person name="Mlenga V."/>
            <person name="Montmayeur A."/>
            <person name="Mulrain L."/>
            <person name="Navidi A."/>
            <person name="Naylor J."/>
            <person name="Negash T."/>
            <person name="Nguyen T."/>
            <person name="Nguyen N."/>
            <person name="Nicol R."/>
            <person name="Norbu C."/>
            <person name="Norbu N."/>
            <person name="Novod N."/>
            <person name="O'Neill B."/>
            <person name="Osman S."/>
            <person name="Markiewicz E."/>
            <person name="Oyono O.L."/>
            <person name="Patti C."/>
            <person name="Phunkhang P."/>
            <person name="Pierre F."/>
            <person name="Priest M."/>
            <person name="Raghuraman S."/>
            <person name="Rege F."/>
            <person name="Reyes R."/>
            <person name="Rise C."/>
            <person name="Rogov P."/>
            <person name="Ross K."/>
            <person name="Ryan E."/>
            <person name="Settipalli S."/>
            <person name="Shea T."/>
            <person name="Sherpa N."/>
            <person name="Shi L."/>
            <person name="Shih D."/>
            <person name="Sparrow T."/>
            <person name="Spaulding J."/>
            <person name="Stalker J."/>
            <person name="Stange-Thomann N."/>
            <person name="Stavropoulos S."/>
            <person name="Stone C."/>
            <person name="Strader C."/>
            <person name="Tesfaye S."/>
            <person name="Thomson T."/>
            <person name="Thoulutsang Y."/>
            <person name="Thoulutsang D."/>
            <person name="Topham K."/>
            <person name="Topping I."/>
            <person name="Tsamla T."/>
            <person name="Vassiliev H."/>
            <person name="Vo A."/>
            <person name="Wangchuk T."/>
            <person name="Wangdi T."/>
            <person name="Weiand M."/>
            <person name="Wilkinson J."/>
            <person name="Wilson A."/>
            <person name="Yadav S."/>
            <person name="Young G."/>
            <person name="Yu Q."/>
            <person name="Zembek L."/>
            <person name="Zhong D."/>
            <person name="Zimmer A."/>
            <person name="Zwirko Z."/>
            <person name="Jaffe D.B."/>
            <person name="Alvarez P."/>
            <person name="Brockman W."/>
            <person name="Butler J."/>
            <person name="Chin C."/>
            <person name="Gnerre S."/>
            <person name="Grabherr M."/>
            <person name="Kleber M."/>
            <person name="Mauceli E."/>
            <person name="MacCallum I."/>
        </authorList>
    </citation>
    <scope>NUCLEOTIDE SEQUENCE [LARGE SCALE GENOMIC DNA]</scope>
    <source>
        <strain evidence="5">Tucson 14030-0811.24</strain>
    </source>
</reference>
<keyword evidence="3" id="KW-0853">WD repeat</keyword>
<dbReference type="Gene3D" id="2.130.10.10">
    <property type="entry name" value="YVTN repeat-like/Quinoprotein amine dehydrogenase"/>
    <property type="match status" value="1"/>
</dbReference>
<dbReference type="GO" id="GO:0000462">
    <property type="term" value="P:maturation of SSU-rRNA from tricistronic rRNA transcript (SSU-rRNA, 5.8S rRNA, LSU-rRNA)"/>
    <property type="evidence" value="ECO:0007669"/>
    <property type="project" value="TreeGrafter"/>
</dbReference>
<dbReference type="KEGG" id="dwi:6637952"/>
<dbReference type="Pfam" id="PF00400">
    <property type="entry name" value="WD40"/>
    <property type="match status" value="2"/>
</dbReference>
<evidence type="ECO:0000256" key="2">
    <source>
        <dbReference type="ARBA" id="ARBA00023242"/>
    </source>
</evidence>
<dbReference type="OrthoDB" id="30195at2759"/>
<evidence type="ECO:0000256" key="3">
    <source>
        <dbReference type="PROSITE-ProRule" id="PRU00221"/>
    </source>
</evidence>
<dbReference type="InterPro" id="IPR052414">
    <property type="entry name" value="U3_snoRNA-assoc_WDR"/>
</dbReference>
<protein>
    <submittedName>
        <fullName evidence="4">Uncharacterized protein</fullName>
    </submittedName>
</protein>
<dbReference type="AlphaFoldDB" id="B4MIZ3"/>
<sequence length="378" mass="42060">MSVAKKHVMGFSPNEGQFFALVDEHGVLRIWDTEANSLKQEFTTNLYLFGDCTALTWVSVDAIPTRRAKKSQNDSVVGSNKLYIALGTMGGIVSLYSLAEGQIERTLSGDNHDGPVTSIAYNQSKGHLYTVGEDCRALVWSITEERCIADWQVGPEKPQNVVYLAKSRSLAVGARSLKIFDVETKELVETFTGHSSDINAMTSIADNDLEFILTTAHMERVISFWKIDKRGKNKASACTLRMEDPAYCLACEVRTEDGSLRVASVTRNGIHIYLLKINGLSSEKHIKPKVSLQIASDGAETLEPLHAFGAHFVQDKTRTHEILFGYGSRSLLQFERFAPNYAEKLNVIVRADPKKLYAKKQQEGETMTGKLQMQSKTQ</sequence>
<dbReference type="SUPFAM" id="SSF50978">
    <property type="entry name" value="WD40 repeat-like"/>
    <property type="match status" value="1"/>
</dbReference>
<feature type="repeat" description="WD" evidence="3">
    <location>
        <begin position="109"/>
        <end position="150"/>
    </location>
</feature>
<dbReference type="PANTHER" id="PTHR44267">
    <property type="entry name" value="WD REPEAT-CONTAINING PROTEIN 43"/>
    <property type="match status" value="1"/>
</dbReference>
<keyword evidence="5" id="KW-1185">Reference proteome</keyword>
<dbReference type="InterPro" id="IPR001680">
    <property type="entry name" value="WD40_rpt"/>
</dbReference>
<gene>
    <name evidence="4" type="primary">Dwil\GK10631</name>
    <name evidence="4" type="ORF">Dwil_GK10631</name>
</gene>
<evidence type="ECO:0000313" key="4">
    <source>
        <dbReference type="EMBL" id="EDW72082.2"/>
    </source>
</evidence>
<dbReference type="InterPro" id="IPR015943">
    <property type="entry name" value="WD40/YVTN_repeat-like_dom_sf"/>
</dbReference>
<dbReference type="SMART" id="SM00320">
    <property type="entry name" value="WD40"/>
    <property type="match status" value="2"/>
</dbReference>
<dbReference type="InParanoid" id="B4MIZ3"/>
<dbReference type="EMBL" id="CH963719">
    <property type="protein sequence ID" value="EDW72082.2"/>
    <property type="molecule type" value="Genomic_DNA"/>
</dbReference>
<keyword evidence="2" id="KW-0539">Nucleus</keyword>
<accession>B4MIZ3</accession>
<evidence type="ECO:0000313" key="5">
    <source>
        <dbReference type="Proteomes" id="UP000007798"/>
    </source>
</evidence>
<dbReference type="InterPro" id="IPR036322">
    <property type="entry name" value="WD40_repeat_dom_sf"/>
</dbReference>
<dbReference type="GO" id="GO:0005730">
    <property type="term" value="C:nucleolus"/>
    <property type="evidence" value="ECO:0007669"/>
    <property type="project" value="TreeGrafter"/>
</dbReference>
<evidence type="ECO:0000256" key="1">
    <source>
        <dbReference type="ARBA" id="ARBA00004123"/>
    </source>
</evidence>
<dbReference type="PROSITE" id="PS50082">
    <property type="entry name" value="WD_REPEATS_2"/>
    <property type="match status" value="1"/>
</dbReference>
<proteinExistence type="predicted"/>
<dbReference type="SMR" id="B4MIZ3"/>
<dbReference type="PANTHER" id="PTHR44267:SF1">
    <property type="entry name" value="WD REPEAT-CONTAINING PROTEIN 43"/>
    <property type="match status" value="1"/>
</dbReference>